<feature type="region of interest" description="Disordered" evidence="1">
    <location>
        <begin position="395"/>
        <end position="422"/>
    </location>
</feature>
<dbReference type="AlphaFoldDB" id="A0A4S4KR99"/>
<feature type="compositionally biased region" description="Acidic residues" evidence="1">
    <location>
        <begin position="224"/>
        <end position="236"/>
    </location>
</feature>
<organism evidence="2 3">
    <name type="scientific">Hermanssonia centrifuga</name>
    <dbReference type="NCBI Taxonomy" id="98765"/>
    <lineage>
        <taxon>Eukaryota</taxon>
        <taxon>Fungi</taxon>
        <taxon>Dikarya</taxon>
        <taxon>Basidiomycota</taxon>
        <taxon>Agaricomycotina</taxon>
        <taxon>Agaricomycetes</taxon>
        <taxon>Polyporales</taxon>
        <taxon>Meruliaceae</taxon>
        <taxon>Hermanssonia</taxon>
    </lineage>
</organism>
<protein>
    <submittedName>
        <fullName evidence="2">Uncharacterized protein</fullName>
    </submittedName>
</protein>
<sequence>MVKKSHKRTLVAEQAEQPQPKKKQKIDNDHPRSHPVPKNKVGMSAKAKKILNVSPDGRRSGRTRVPSLKLRESEPPAALKLRMSSRKDVPTSPSLPMLDGESLDQVSYPAIPTTPTTPIASPTSPTSSEAKTPKSLAVLTQPRDANGRFGKKASTNGRFMRKHFSVGGKRYMKGAKVLKMRKLTRVPKTEAEDHNPFGDDFFLSEEAAYNDRLPLEGGHSDSSELSEVEFGEEALEDIILKRPHDTEEGEDSSSKRTRLADSEDELDYVSPTTSPKYTMGKGSLLRPNPISFARRKWAPVEDEDEDEEIRGHASRSVRSSTAEDTDPPVTPNDYADVGDPIDESAKMEVVDDCGVLEEPELLETELGPVAPVSVARLAVSTRVARLTVQPSPMNLARRRWAPPPPRFRDSENNKSGFRTSAPQPLAPALDVIVKVTKDSSLDSPAKELLGNLEWPSDSEASECYSDDLYSDDDDDDEVYAPLQPDVL</sequence>
<comment type="caution">
    <text evidence="2">The sequence shown here is derived from an EMBL/GenBank/DDBJ whole genome shotgun (WGS) entry which is preliminary data.</text>
</comment>
<feature type="region of interest" description="Disordered" evidence="1">
    <location>
        <begin position="448"/>
        <end position="477"/>
    </location>
</feature>
<accession>A0A4S4KR99</accession>
<dbReference type="EMBL" id="SGPJ01000031">
    <property type="protein sequence ID" value="THH01135.1"/>
    <property type="molecule type" value="Genomic_DNA"/>
</dbReference>
<feature type="region of interest" description="Disordered" evidence="1">
    <location>
        <begin position="212"/>
        <end position="340"/>
    </location>
</feature>
<feature type="compositionally biased region" description="Polar residues" evidence="1">
    <location>
        <begin position="413"/>
        <end position="422"/>
    </location>
</feature>
<feature type="compositionally biased region" description="Acidic residues" evidence="1">
    <location>
        <begin position="464"/>
        <end position="477"/>
    </location>
</feature>
<gene>
    <name evidence="2" type="ORF">EW026_g1521</name>
</gene>
<keyword evidence="3" id="KW-1185">Reference proteome</keyword>
<evidence type="ECO:0000313" key="2">
    <source>
        <dbReference type="EMBL" id="THH01135.1"/>
    </source>
</evidence>
<feature type="compositionally biased region" description="Basic and acidic residues" evidence="1">
    <location>
        <begin position="238"/>
        <end position="261"/>
    </location>
</feature>
<evidence type="ECO:0000313" key="3">
    <source>
        <dbReference type="Proteomes" id="UP000309038"/>
    </source>
</evidence>
<reference evidence="2 3" key="1">
    <citation type="submission" date="2019-02" db="EMBL/GenBank/DDBJ databases">
        <title>Genome sequencing of the rare red list fungi Phlebia centrifuga.</title>
        <authorList>
            <person name="Buettner E."/>
            <person name="Kellner H."/>
        </authorList>
    </citation>
    <scope>NUCLEOTIDE SEQUENCE [LARGE SCALE GENOMIC DNA]</scope>
    <source>
        <strain evidence="2 3">DSM 108282</strain>
    </source>
</reference>
<feature type="compositionally biased region" description="Low complexity" evidence="1">
    <location>
        <begin position="109"/>
        <end position="135"/>
    </location>
</feature>
<name>A0A4S4KR99_9APHY</name>
<proteinExistence type="predicted"/>
<dbReference type="Proteomes" id="UP000309038">
    <property type="component" value="Unassembled WGS sequence"/>
</dbReference>
<feature type="region of interest" description="Disordered" evidence="1">
    <location>
        <begin position="1"/>
        <end position="156"/>
    </location>
</feature>
<evidence type="ECO:0000256" key="1">
    <source>
        <dbReference type="SAM" id="MobiDB-lite"/>
    </source>
</evidence>